<name>A0ACC1TYW1_9AGAR</name>
<evidence type="ECO:0000313" key="2">
    <source>
        <dbReference type="Proteomes" id="UP001163835"/>
    </source>
</evidence>
<sequence length="235" mass="25670">MLSSSKDDNFCYPIPEGLETKKLLLVPFIPSLHAEIIAQATDAATWHYLPFGPFPTGQALIAGFYEARIHPNRGDTLFVGYDKTQGAESPGGTPAGICGYVYTNPDDLFTELFVLVFPGFRRTHVASHMVGLLMRYALDLPGAGGLGLRRVQWAANVRNEGSVGLARRMGFRVEGVRRWARVLEVGKGEGGNGVRPREGDPRAGCPGRDTVTLAICWDEWEDGGREKVEGILLLL</sequence>
<gene>
    <name evidence="1" type="ORF">F5876DRAFT_89168</name>
</gene>
<organism evidence="1 2">
    <name type="scientific">Lentinula aff. lateritia</name>
    <dbReference type="NCBI Taxonomy" id="2804960"/>
    <lineage>
        <taxon>Eukaryota</taxon>
        <taxon>Fungi</taxon>
        <taxon>Dikarya</taxon>
        <taxon>Basidiomycota</taxon>
        <taxon>Agaricomycotina</taxon>
        <taxon>Agaricomycetes</taxon>
        <taxon>Agaricomycetidae</taxon>
        <taxon>Agaricales</taxon>
        <taxon>Marasmiineae</taxon>
        <taxon>Omphalotaceae</taxon>
        <taxon>Lentinula</taxon>
    </lineage>
</organism>
<comment type="caution">
    <text evidence="1">The sequence shown here is derived from an EMBL/GenBank/DDBJ whole genome shotgun (WGS) entry which is preliminary data.</text>
</comment>
<protein>
    <submittedName>
        <fullName evidence="1">Acyl-CoA N-acyltransferase</fullName>
    </submittedName>
</protein>
<reference evidence="1" key="1">
    <citation type="submission" date="2022-09" db="EMBL/GenBank/DDBJ databases">
        <title>A Global Phylogenomic Analysis of the Shiitake Genus Lentinula.</title>
        <authorList>
            <consortium name="DOE Joint Genome Institute"/>
            <person name="Sierra-Patev S."/>
            <person name="Min B."/>
            <person name="Naranjo-Ortiz M."/>
            <person name="Looney B."/>
            <person name="Konkel Z."/>
            <person name="Slot J.C."/>
            <person name="Sakamoto Y."/>
            <person name="Steenwyk J.L."/>
            <person name="Rokas A."/>
            <person name="Carro J."/>
            <person name="Camarero S."/>
            <person name="Ferreira P."/>
            <person name="Molpeceres G."/>
            <person name="Ruiz-Duenas F.J."/>
            <person name="Serrano A."/>
            <person name="Henrissat B."/>
            <person name="Drula E."/>
            <person name="Hughes K.W."/>
            <person name="Mata J.L."/>
            <person name="Ishikawa N.K."/>
            <person name="Vargas-Isla R."/>
            <person name="Ushijima S."/>
            <person name="Smith C.A."/>
            <person name="Ahrendt S."/>
            <person name="Andreopoulos W."/>
            <person name="He G."/>
            <person name="Labutti K."/>
            <person name="Lipzen A."/>
            <person name="Ng V."/>
            <person name="Riley R."/>
            <person name="Sandor L."/>
            <person name="Barry K."/>
            <person name="Martinez A.T."/>
            <person name="Xiao Y."/>
            <person name="Gibbons J.G."/>
            <person name="Terashima K."/>
            <person name="Grigoriev I.V."/>
            <person name="Hibbett D.S."/>
        </authorList>
    </citation>
    <scope>NUCLEOTIDE SEQUENCE</scope>
    <source>
        <strain evidence="1">TMI1499</strain>
    </source>
</reference>
<evidence type="ECO:0000313" key="1">
    <source>
        <dbReference type="EMBL" id="KAJ3809975.1"/>
    </source>
</evidence>
<proteinExistence type="predicted"/>
<dbReference type="Proteomes" id="UP001163835">
    <property type="component" value="Unassembled WGS sequence"/>
</dbReference>
<accession>A0ACC1TYW1</accession>
<keyword evidence="2" id="KW-1185">Reference proteome</keyword>
<dbReference type="EMBL" id="MU795126">
    <property type="protein sequence ID" value="KAJ3809975.1"/>
    <property type="molecule type" value="Genomic_DNA"/>
</dbReference>